<evidence type="ECO:0008006" key="3">
    <source>
        <dbReference type="Google" id="ProtNLM"/>
    </source>
</evidence>
<dbReference type="Proteomes" id="UP000093695">
    <property type="component" value="Chromosome"/>
</dbReference>
<evidence type="ECO:0000313" key="1">
    <source>
        <dbReference type="EMBL" id="ANN21692.1"/>
    </source>
</evidence>
<protein>
    <recommendedName>
        <fullName evidence="3">Bacterial transcriptional activator domain-containing protein</fullName>
    </recommendedName>
</protein>
<keyword evidence="2" id="KW-1185">Reference proteome</keyword>
<dbReference type="AlphaFoldDB" id="A0A193CB39"/>
<reference evidence="1 2" key="1">
    <citation type="journal article" date="2015" name="Genome Announc.">
        <title>Draft Genome Sequence of Norvancomycin-Producing Strain Amycolatopsis orientalis CPCC200066.</title>
        <authorList>
            <person name="Lei X."/>
            <person name="Yuan F."/>
            <person name="Shi Y."/>
            <person name="Li X."/>
            <person name="Wang L."/>
            <person name="Hong B."/>
        </authorList>
    </citation>
    <scope>NUCLEOTIDE SEQUENCE [LARGE SCALE GENOMIC DNA]</scope>
    <source>
        <strain evidence="1 2">B-37</strain>
    </source>
</reference>
<organism evidence="1 2">
    <name type="scientific">Amycolatopsis orientalis</name>
    <name type="common">Nocardia orientalis</name>
    <dbReference type="NCBI Taxonomy" id="31958"/>
    <lineage>
        <taxon>Bacteria</taxon>
        <taxon>Bacillati</taxon>
        <taxon>Actinomycetota</taxon>
        <taxon>Actinomycetes</taxon>
        <taxon>Pseudonocardiales</taxon>
        <taxon>Pseudonocardiaceae</taxon>
        <taxon>Amycolatopsis</taxon>
    </lineage>
</organism>
<evidence type="ECO:0000313" key="2">
    <source>
        <dbReference type="Proteomes" id="UP000093695"/>
    </source>
</evidence>
<dbReference type="EMBL" id="CP016174">
    <property type="protein sequence ID" value="ANN21692.1"/>
    <property type="molecule type" value="Genomic_DNA"/>
</dbReference>
<gene>
    <name evidence="1" type="ORF">SD37_10370</name>
</gene>
<proteinExistence type="predicted"/>
<sequence length="79" mass="8878">MELAGWLDLYVDWLLQSGADTDGTRAWEERVDLMMGLSNAAEALRASERCDHESADRSLRSALALMRGIDLDRFALSVY</sequence>
<accession>A0A193CB39</accession>
<dbReference type="KEGG" id="aori:SD37_10370"/>
<name>A0A193CB39_AMYOR</name>